<reference evidence="2" key="3">
    <citation type="submission" date="2024-02" db="UniProtKB">
        <authorList>
            <consortium name="WormBaseParasite"/>
        </authorList>
    </citation>
    <scope>IDENTIFICATION</scope>
    <source>
        <strain evidence="2">pt0022</strain>
    </source>
</reference>
<name>A0AAF5PPY8_WUCBA</name>
<sequence length="63" mass="7253">MLSKFHFLTHQIRYFRVPVNLRLLEHKVHQLKPLHFAGTISHIIWKSTAESLLSTSSGRSISG</sequence>
<protein>
    <submittedName>
        <fullName evidence="2">Uncharacterized protein</fullName>
    </submittedName>
</protein>
<evidence type="ECO:0000313" key="2">
    <source>
        <dbReference type="WBParaSite" id="mrna-Wban_03887"/>
    </source>
</evidence>
<dbReference type="AlphaFoldDB" id="A0AAF5PPY8"/>
<dbReference type="Proteomes" id="UP000093561">
    <property type="component" value="Unassembled WGS sequence"/>
</dbReference>
<reference evidence="1" key="2">
    <citation type="journal article" date="2016" name="Mol. Ecol.">
        <title>Population genomics of the filarial nematode parasite Wuchereria bancrofti from mosquitoes.</title>
        <authorList>
            <person name="Small S.T."/>
            <person name="Reimer L.J."/>
            <person name="Tisch D.J."/>
            <person name="King C.L."/>
            <person name="Christensen B.M."/>
            <person name="Siba P.M."/>
            <person name="Kazura J.W."/>
            <person name="Serre D."/>
            <person name="Zimmerman P.A."/>
        </authorList>
    </citation>
    <scope>NUCLEOTIDE SEQUENCE</scope>
    <source>
        <strain evidence="1">pt0022</strain>
    </source>
</reference>
<organism evidence="1 2">
    <name type="scientific">Wuchereria bancrofti</name>
    <dbReference type="NCBI Taxonomy" id="6293"/>
    <lineage>
        <taxon>Eukaryota</taxon>
        <taxon>Metazoa</taxon>
        <taxon>Ecdysozoa</taxon>
        <taxon>Nematoda</taxon>
        <taxon>Chromadorea</taxon>
        <taxon>Rhabditida</taxon>
        <taxon>Spirurina</taxon>
        <taxon>Spiruromorpha</taxon>
        <taxon>Filarioidea</taxon>
        <taxon>Onchocercidae</taxon>
        <taxon>Wuchereria</taxon>
    </lineage>
</organism>
<dbReference type="WBParaSite" id="mrna-Wban_03887">
    <property type="protein sequence ID" value="mrna-Wban_03887"/>
    <property type="gene ID" value="Wban_03887"/>
</dbReference>
<proteinExistence type="predicted"/>
<accession>A0AAF5PPY8</accession>
<reference evidence="1" key="1">
    <citation type="submission" date="2015-03" db="EMBL/GenBank/DDBJ databases">
        <title>Wuchereria bancrofti Genome Sequencing Papua New Guinea Strain.</title>
        <authorList>
            <person name="Small S.T."/>
            <person name="Serre D."/>
            <person name="Zimmerman P.A."/>
        </authorList>
    </citation>
    <scope>NUCLEOTIDE SEQUENCE [LARGE SCALE GENOMIC DNA]</scope>
    <source>
        <strain evidence="1">pt0022</strain>
    </source>
</reference>
<evidence type="ECO:0000313" key="1">
    <source>
        <dbReference type="Proteomes" id="UP000093561"/>
    </source>
</evidence>